<feature type="signal peptide" evidence="1">
    <location>
        <begin position="1"/>
        <end position="16"/>
    </location>
</feature>
<evidence type="ECO:0000256" key="1">
    <source>
        <dbReference type="SAM" id="SignalP"/>
    </source>
</evidence>
<accession>A0A9R1TAC2</accession>
<dbReference type="EMBL" id="GBYB01013587">
    <property type="protein sequence ID" value="JAG83354.1"/>
    <property type="molecule type" value="Transcribed_RNA"/>
</dbReference>
<keyword evidence="1" id="KW-0732">Signal</keyword>
<evidence type="ECO:0000313" key="2">
    <source>
        <dbReference type="EMBL" id="JAG83354.1"/>
    </source>
</evidence>
<reference evidence="2" key="1">
    <citation type="submission" date="2015-01" db="EMBL/GenBank/DDBJ databases">
        <title>Transcriptome Assembly of Fopius arisanus.</title>
        <authorList>
            <person name="Geib S."/>
        </authorList>
    </citation>
    <scope>NUCLEOTIDE SEQUENCE</scope>
</reference>
<evidence type="ECO:0000313" key="3">
    <source>
        <dbReference type="Proteomes" id="UP000694866"/>
    </source>
</evidence>
<dbReference type="Proteomes" id="UP000694866">
    <property type="component" value="Unplaced"/>
</dbReference>
<sequence length="181" mass="19818">MRNFIAFLTLFAVAIAAPQGFDFSSDLQQNPGFTQNRGLLNRIINGLPLPELVQQIDSLLNNIESLLPRLEGSRLERTPVGSLLSNLLLEVRAILLRTLAQLEKVPNTVNNALVEQLTALLERVESILNNTLTGVNGSLQEIISGVIGDVTGIIRGPVLQLVPDLLTRVIRLLQNTIDKLV</sequence>
<accession>A0A0C9RJX4</accession>
<name>A0A0C9RJX4_9HYME</name>
<keyword evidence="3" id="KW-1185">Reference proteome</keyword>
<dbReference type="AlphaFoldDB" id="A0A0C9RJX4"/>
<evidence type="ECO:0000313" key="4">
    <source>
        <dbReference type="RefSeq" id="XP_011305497.1"/>
    </source>
</evidence>
<dbReference type="KEGG" id="fas:105267985"/>
<dbReference type="OrthoDB" id="10439259at2759"/>
<gene>
    <name evidence="2" type="primary">aroE</name>
    <name evidence="4" type="synonym">LOC105267985</name>
    <name evidence="2" type="ORF">g.7980</name>
</gene>
<protein>
    <submittedName>
        <fullName evidence="2">AroE protein</fullName>
    </submittedName>
</protein>
<feature type="chain" id="PRO_5044541737" evidence="1">
    <location>
        <begin position="17"/>
        <end position="181"/>
    </location>
</feature>
<reference evidence="4" key="2">
    <citation type="submission" date="2025-04" db="UniProtKB">
        <authorList>
            <consortium name="RefSeq"/>
        </authorList>
    </citation>
    <scope>IDENTIFICATION</scope>
</reference>
<dbReference type="GeneID" id="105267985"/>
<proteinExistence type="predicted"/>
<dbReference type="RefSeq" id="XP_011305497.1">
    <property type="nucleotide sequence ID" value="XM_011307195.1"/>
</dbReference>
<organism evidence="2">
    <name type="scientific">Fopius arisanus</name>
    <dbReference type="NCBI Taxonomy" id="64838"/>
    <lineage>
        <taxon>Eukaryota</taxon>
        <taxon>Metazoa</taxon>
        <taxon>Ecdysozoa</taxon>
        <taxon>Arthropoda</taxon>
        <taxon>Hexapoda</taxon>
        <taxon>Insecta</taxon>
        <taxon>Pterygota</taxon>
        <taxon>Neoptera</taxon>
        <taxon>Endopterygota</taxon>
        <taxon>Hymenoptera</taxon>
        <taxon>Apocrita</taxon>
        <taxon>Ichneumonoidea</taxon>
        <taxon>Braconidae</taxon>
        <taxon>Opiinae</taxon>
        <taxon>Fopius</taxon>
    </lineage>
</organism>